<name>A0A426XAK3_ENSVE</name>
<gene>
    <name evidence="2" type="ORF">B296_00056127</name>
</gene>
<dbReference type="Proteomes" id="UP000287651">
    <property type="component" value="Unassembled WGS sequence"/>
</dbReference>
<dbReference type="EMBL" id="AMZH03023480">
    <property type="protein sequence ID" value="RRT36521.1"/>
    <property type="molecule type" value="Genomic_DNA"/>
</dbReference>
<organism evidence="2 3">
    <name type="scientific">Ensete ventricosum</name>
    <name type="common">Abyssinian banana</name>
    <name type="synonym">Musa ensete</name>
    <dbReference type="NCBI Taxonomy" id="4639"/>
    <lineage>
        <taxon>Eukaryota</taxon>
        <taxon>Viridiplantae</taxon>
        <taxon>Streptophyta</taxon>
        <taxon>Embryophyta</taxon>
        <taxon>Tracheophyta</taxon>
        <taxon>Spermatophyta</taxon>
        <taxon>Magnoliopsida</taxon>
        <taxon>Liliopsida</taxon>
        <taxon>Zingiberales</taxon>
        <taxon>Musaceae</taxon>
        <taxon>Ensete</taxon>
    </lineage>
</organism>
<feature type="region of interest" description="Disordered" evidence="1">
    <location>
        <begin position="1"/>
        <end position="44"/>
    </location>
</feature>
<dbReference type="AlphaFoldDB" id="A0A426XAK3"/>
<feature type="compositionally biased region" description="Polar residues" evidence="1">
    <location>
        <begin position="24"/>
        <end position="36"/>
    </location>
</feature>
<evidence type="ECO:0000313" key="3">
    <source>
        <dbReference type="Proteomes" id="UP000287651"/>
    </source>
</evidence>
<accession>A0A426XAK3</accession>
<evidence type="ECO:0000256" key="1">
    <source>
        <dbReference type="SAM" id="MobiDB-lite"/>
    </source>
</evidence>
<evidence type="ECO:0000313" key="2">
    <source>
        <dbReference type="EMBL" id="RRT36521.1"/>
    </source>
</evidence>
<reference evidence="2 3" key="1">
    <citation type="journal article" date="2014" name="Agronomy (Basel)">
        <title>A Draft Genome Sequence for Ensete ventricosum, the Drought-Tolerant Tree Against Hunger.</title>
        <authorList>
            <person name="Harrison J."/>
            <person name="Moore K.A."/>
            <person name="Paszkiewicz K."/>
            <person name="Jones T."/>
            <person name="Grant M."/>
            <person name="Ambacheew D."/>
            <person name="Muzemil S."/>
            <person name="Studholme D.J."/>
        </authorList>
    </citation>
    <scope>NUCLEOTIDE SEQUENCE [LARGE SCALE GENOMIC DNA]</scope>
</reference>
<protein>
    <submittedName>
        <fullName evidence="2">Uncharacterized protein</fullName>
    </submittedName>
</protein>
<comment type="caution">
    <text evidence="2">The sequence shown here is derived from an EMBL/GenBank/DDBJ whole genome shotgun (WGS) entry which is preliminary data.</text>
</comment>
<sequence length="139" mass="14762">MNRCSSCGPSPLHLTGPRGAPTARPQSPSMLITHHNSPGPDPTLRHVTASPSASFLSWKTGCKARKRWTTTTTTTNATTTHGCAVLSEYWSRGDGAVPCEEGGWSQPVGVPARVSCGGPELLFLCSDRVLAVWEGRCSQ</sequence>
<proteinExistence type="predicted"/>